<evidence type="ECO:0008006" key="4">
    <source>
        <dbReference type="Google" id="ProtNLM"/>
    </source>
</evidence>
<proteinExistence type="predicted"/>
<protein>
    <recommendedName>
        <fullName evidence="4">DUF4398 domain-containing protein</fullName>
    </recommendedName>
</protein>
<name>A0ABU7JI90_9GAMM</name>
<comment type="caution">
    <text evidence="2">The sequence shown here is derived from an EMBL/GenBank/DDBJ whole genome shotgun (WGS) entry which is preliminary data.</text>
</comment>
<sequence>MVCLVWWRYYVFRLSESLCLNKAYYLKLALMLFNLKGIFSMLKPYFLMLSLFALLLLSACSKNPYENFPGLWEQQVGQRVEVIEITQQGDTFLLNDGVLNADDQSNSNSKVTVLTKAEGQLTVSTGFGSITFALIDADTLIIADQRFKRITPDRVAEIKAELAQQALERQRARQQALDLQEQERLAREAERQAREQEQAKCQTLVDEINDEIAAIKKYSTNNAKWTAEYEKIKRTYTEIAKQYSNCKPDFF</sequence>
<reference evidence="2 3" key="1">
    <citation type="submission" date="2023-06" db="EMBL/GenBank/DDBJ databases">
        <title>Alkalimonas sp., MEB004 an alkaliphilic bacterium isolated from Lonar Lake, India.</title>
        <authorList>
            <person name="Joshi A."/>
            <person name="Thite S."/>
        </authorList>
    </citation>
    <scope>NUCLEOTIDE SEQUENCE [LARGE SCALE GENOMIC DNA]</scope>
    <source>
        <strain evidence="2 3">MEB004</strain>
    </source>
</reference>
<organism evidence="2 3">
    <name type="scientific">Alkalimonas mucilaginosa</name>
    <dbReference type="NCBI Taxonomy" id="3057676"/>
    <lineage>
        <taxon>Bacteria</taxon>
        <taxon>Pseudomonadati</taxon>
        <taxon>Pseudomonadota</taxon>
        <taxon>Gammaproteobacteria</taxon>
        <taxon>Alkalimonas</taxon>
    </lineage>
</organism>
<dbReference type="EMBL" id="JAUGZK010000012">
    <property type="protein sequence ID" value="MEE2025387.1"/>
    <property type="molecule type" value="Genomic_DNA"/>
</dbReference>
<accession>A0ABU7JI90</accession>
<dbReference type="Proteomes" id="UP001339167">
    <property type="component" value="Unassembled WGS sequence"/>
</dbReference>
<evidence type="ECO:0000313" key="3">
    <source>
        <dbReference type="Proteomes" id="UP001339167"/>
    </source>
</evidence>
<gene>
    <name evidence="2" type="ORF">QWF21_14215</name>
</gene>
<evidence type="ECO:0000256" key="1">
    <source>
        <dbReference type="SAM" id="Coils"/>
    </source>
</evidence>
<evidence type="ECO:0000313" key="2">
    <source>
        <dbReference type="EMBL" id="MEE2025387.1"/>
    </source>
</evidence>
<keyword evidence="3" id="KW-1185">Reference proteome</keyword>
<dbReference type="RefSeq" id="WP_330088704.1">
    <property type="nucleotide sequence ID" value="NZ_JAUGZK010000012.1"/>
</dbReference>
<feature type="coiled-coil region" evidence="1">
    <location>
        <begin position="155"/>
        <end position="235"/>
    </location>
</feature>
<keyword evidence="1" id="KW-0175">Coiled coil</keyword>